<dbReference type="Proteomes" id="UP000184440">
    <property type="component" value="Unassembled WGS sequence"/>
</dbReference>
<dbReference type="InterPro" id="IPR050879">
    <property type="entry name" value="Acyltransferase_3"/>
</dbReference>
<name>A0A1M7H092_9ACTN</name>
<feature type="transmembrane region" description="Helical" evidence="2">
    <location>
        <begin position="292"/>
        <end position="315"/>
    </location>
</feature>
<dbReference type="PANTHER" id="PTHR23028">
    <property type="entry name" value="ACETYLTRANSFERASE"/>
    <property type="match status" value="1"/>
</dbReference>
<feature type="transmembrane region" description="Helical" evidence="2">
    <location>
        <begin position="177"/>
        <end position="198"/>
    </location>
</feature>
<dbReference type="GO" id="GO:0016787">
    <property type="term" value="F:hydrolase activity"/>
    <property type="evidence" value="ECO:0007669"/>
    <property type="project" value="UniProtKB-KW"/>
</dbReference>
<protein>
    <submittedName>
        <fullName evidence="5">Peptidoglycan/LPS O-acetylase OafA/YrhL, contains acyltransferase and SGNH-hydrolase domains</fullName>
    </submittedName>
</protein>
<dbReference type="GO" id="GO:0009103">
    <property type="term" value="P:lipopolysaccharide biosynthetic process"/>
    <property type="evidence" value="ECO:0007669"/>
    <property type="project" value="TreeGrafter"/>
</dbReference>
<evidence type="ECO:0000256" key="2">
    <source>
        <dbReference type="SAM" id="Phobius"/>
    </source>
</evidence>
<accession>A0A1M7H092</accession>
<evidence type="ECO:0000313" key="5">
    <source>
        <dbReference type="EMBL" id="SHM21981.1"/>
    </source>
</evidence>
<feature type="transmembrane region" description="Helical" evidence="2">
    <location>
        <begin position="402"/>
        <end position="423"/>
    </location>
</feature>
<feature type="transmembrane region" description="Helical" evidence="2">
    <location>
        <begin position="242"/>
        <end position="259"/>
    </location>
</feature>
<dbReference type="Pfam" id="PF19040">
    <property type="entry name" value="SGNH"/>
    <property type="match status" value="1"/>
</dbReference>
<keyword evidence="6" id="KW-1185">Reference proteome</keyword>
<dbReference type="SUPFAM" id="SSF52266">
    <property type="entry name" value="SGNH hydrolase"/>
    <property type="match status" value="1"/>
</dbReference>
<keyword evidence="2" id="KW-0812">Transmembrane</keyword>
<sequence length="678" mass="72225">MHTRQNVTPGSTGHSANPLSPSHSQFPNDGYAADVKSLTGAFSYQPGLDGIRALAVGAVIVYHLGAGWLPGGFLGVDLFFVLSGFLITTLLVTRASPDGRVDLVDFAVRRVRRLLPAALVMVAVVAAVAAFTLPSYRLGALRLDGVWTVLQAANWRFVVSGQSYVDQFAPPSPLRHAWSLAVEEQFYLAWPLVLALALRLRVRRTWLLALTGGLALMSAGWMRHLYAAPDPSRSYYGTDTRAHALLVGAVLALLLLGPGRELWVRWLGRLAVPAVAGLLAAVVLVSDDWHGYYRGVGFAVALVAAAVIGAVAVAPDGPVGRVLAAGPLPSVGRLSYALYLWHWPVHCWLDEATPLLDRPVAAVVAKIVLTVVLALASYYLVEHPLRARRRDAGSRGARAGARGLLFAPAAVIATLGVVGVATVHATPSLVDDPATPGTRPRVLAAAPSPQAVRLATAGDSVAKSLAPGLRRFANTRGWGYVDSAVSSCSVAALLMVESDGSPYPAGRRCPDVVPAMQRALVGRYDPTLILVHSRWETHRVRRADGTVVEPGTAAHLVHVRRQLRIALQRLTAGRAHVVLIEPIPLADSLCRRLGHTAATCRAQTSDPRAERYNVLRRATAAEFPGRATVIAVTDLLCPGGECTDEVGERRPRPDGLHFSPEGAAWAAPQILRRAGVLG</sequence>
<feature type="domain" description="Acyltransferase 3" evidence="3">
    <location>
        <begin position="47"/>
        <end position="378"/>
    </location>
</feature>
<feature type="transmembrane region" description="Helical" evidence="2">
    <location>
        <begin position="322"/>
        <end position="341"/>
    </location>
</feature>
<dbReference type="Pfam" id="PF01757">
    <property type="entry name" value="Acyl_transf_3"/>
    <property type="match status" value="1"/>
</dbReference>
<evidence type="ECO:0000313" key="6">
    <source>
        <dbReference type="Proteomes" id="UP000184440"/>
    </source>
</evidence>
<gene>
    <name evidence="5" type="ORF">SAMN05443668_10134</name>
</gene>
<keyword evidence="2" id="KW-1133">Transmembrane helix</keyword>
<feature type="transmembrane region" description="Helical" evidence="2">
    <location>
        <begin position="75"/>
        <end position="93"/>
    </location>
</feature>
<evidence type="ECO:0000259" key="4">
    <source>
        <dbReference type="Pfam" id="PF19040"/>
    </source>
</evidence>
<organism evidence="5 6">
    <name type="scientific">Cryptosporangium aurantiacum</name>
    <dbReference type="NCBI Taxonomy" id="134849"/>
    <lineage>
        <taxon>Bacteria</taxon>
        <taxon>Bacillati</taxon>
        <taxon>Actinomycetota</taxon>
        <taxon>Actinomycetes</taxon>
        <taxon>Cryptosporangiales</taxon>
        <taxon>Cryptosporangiaceae</taxon>
        <taxon>Cryptosporangium</taxon>
    </lineage>
</organism>
<feature type="transmembrane region" description="Helical" evidence="2">
    <location>
        <begin position="361"/>
        <end position="381"/>
    </location>
</feature>
<feature type="domain" description="SGNH" evidence="4">
    <location>
        <begin position="450"/>
        <end position="671"/>
    </location>
</feature>
<keyword evidence="5" id="KW-0808">Transferase</keyword>
<dbReference type="InterPro" id="IPR043968">
    <property type="entry name" value="SGNH"/>
</dbReference>
<keyword evidence="5" id="KW-0012">Acyltransferase</keyword>
<reference evidence="5 6" key="1">
    <citation type="submission" date="2016-11" db="EMBL/GenBank/DDBJ databases">
        <authorList>
            <person name="Jaros S."/>
            <person name="Januszkiewicz K."/>
            <person name="Wedrychowicz H."/>
        </authorList>
    </citation>
    <scope>NUCLEOTIDE SEQUENCE [LARGE SCALE GENOMIC DNA]</scope>
    <source>
        <strain evidence="5 6">DSM 46144</strain>
    </source>
</reference>
<dbReference type="AlphaFoldDB" id="A0A1M7H092"/>
<evidence type="ECO:0000259" key="3">
    <source>
        <dbReference type="Pfam" id="PF01757"/>
    </source>
</evidence>
<feature type="transmembrane region" description="Helical" evidence="2">
    <location>
        <begin position="114"/>
        <end position="133"/>
    </location>
</feature>
<feature type="transmembrane region" description="Helical" evidence="2">
    <location>
        <begin position="266"/>
        <end position="286"/>
    </location>
</feature>
<dbReference type="GO" id="GO:0016747">
    <property type="term" value="F:acyltransferase activity, transferring groups other than amino-acyl groups"/>
    <property type="evidence" value="ECO:0007669"/>
    <property type="project" value="InterPro"/>
</dbReference>
<keyword evidence="2" id="KW-0472">Membrane</keyword>
<feature type="region of interest" description="Disordered" evidence="1">
    <location>
        <begin position="1"/>
        <end position="21"/>
    </location>
</feature>
<dbReference type="EMBL" id="FRCS01000001">
    <property type="protein sequence ID" value="SHM21981.1"/>
    <property type="molecule type" value="Genomic_DNA"/>
</dbReference>
<feature type="transmembrane region" description="Helical" evidence="2">
    <location>
        <begin position="205"/>
        <end position="222"/>
    </location>
</feature>
<proteinExistence type="predicted"/>
<evidence type="ECO:0000256" key="1">
    <source>
        <dbReference type="SAM" id="MobiDB-lite"/>
    </source>
</evidence>
<dbReference type="PANTHER" id="PTHR23028:SF53">
    <property type="entry name" value="ACYL_TRANSF_3 DOMAIN-CONTAINING PROTEIN"/>
    <property type="match status" value="1"/>
</dbReference>
<dbReference type="InterPro" id="IPR002656">
    <property type="entry name" value="Acyl_transf_3_dom"/>
</dbReference>
<keyword evidence="5" id="KW-0378">Hydrolase</keyword>
<dbReference type="GO" id="GO:0016020">
    <property type="term" value="C:membrane"/>
    <property type="evidence" value="ECO:0007669"/>
    <property type="project" value="TreeGrafter"/>
</dbReference>